<reference evidence="3" key="1">
    <citation type="journal article" date="2021" name="PeerJ">
        <title>Extensive microbial diversity within the chicken gut microbiome revealed by metagenomics and culture.</title>
        <authorList>
            <person name="Gilroy R."/>
            <person name="Ravi A."/>
            <person name="Getino M."/>
            <person name="Pursley I."/>
            <person name="Horton D.L."/>
            <person name="Alikhan N.F."/>
            <person name="Baker D."/>
            <person name="Gharbi K."/>
            <person name="Hall N."/>
            <person name="Watson M."/>
            <person name="Adriaenssens E.M."/>
            <person name="Foster-Nyarko E."/>
            <person name="Jarju S."/>
            <person name="Secka A."/>
            <person name="Antonio M."/>
            <person name="Oren A."/>
            <person name="Chaudhuri R.R."/>
            <person name="La Ragione R."/>
            <person name="Hildebrand F."/>
            <person name="Pallen M.J."/>
        </authorList>
    </citation>
    <scope>NUCLEOTIDE SEQUENCE</scope>
    <source>
        <strain evidence="3">ChiSxjej3B15-24422</strain>
    </source>
</reference>
<feature type="transmembrane region" description="Helical" evidence="2">
    <location>
        <begin position="85"/>
        <end position="105"/>
    </location>
</feature>
<evidence type="ECO:0000313" key="4">
    <source>
        <dbReference type="Proteomes" id="UP000824007"/>
    </source>
</evidence>
<keyword evidence="2" id="KW-1133">Transmembrane helix</keyword>
<feature type="transmembrane region" description="Helical" evidence="2">
    <location>
        <begin position="21"/>
        <end position="39"/>
    </location>
</feature>
<keyword evidence="2" id="KW-0812">Transmembrane</keyword>
<protein>
    <submittedName>
        <fullName evidence="3">Uncharacterized protein</fullName>
    </submittedName>
</protein>
<sequence length="329" mass="36281">MITSLLVLREYIRNFYVKYEEYAIPALKFLLALVSLLVINGQLGYMGQLNGAAAVLIVALVCSFMPRNFTLFAAAVFVTLHLYEVSLECAGVALVIFLLLFLLYFRFSPGGTVLALITPLLFVLGIPYAAPILAGLLGNPLSAVTVVCGVIVYYLVSYMSMNASLLSASAAESVLARIREILDGVFGSREMVIVAAAFAVTTILVYLIRRLSVDYSWTIAIVSGALLDIVVILVGDLIYDADFSIPGLLLGSIGGALVAFLVQFFRFNLDYTRTEKVQFEDDEYYYYVKAVPKMTVSTPEKKVKKITTQRGNRRVKHMNTRDAAGRQRE</sequence>
<name>A0A9D2C8C7_9FIRM</name>
<gene>
    <name evidence="3" type="ORF">H9831_11980</name>
</gene>
<feature type="transmembrane region" description="Helical" evidence="2">
    <location>
        <begin position="51"/>
        <end position="78"/>
    </location>
</feature>
<dbReference type="EMBL" id="DXDD01000145">
    <property type="protein sequence ID" value="HIY61376.1"/>
    <property type="molecule type" value="Genomic_DNA"/>
</dbReference>
<comment type="caution">
    <text evidence="3">The sequence shown here is derived from an EMBL/GenBank/DDBJ whole genome shotgun (WGS) entry which is preliminary data.</text>
</comment>
<feature type="transmembrane region" description="Helical" evidence="2">
    <location>
        <begin position="137"/>
        <end position="156"/>
    </location>
</feature>
<organism evidence="3 4">
    <name type="scientific">Candidatus Eisenbergiella pullistercoris</name>
    <dbReference type="NCBI Taxonomy" id="2838555"/>
    <lineage>
        <taxon>Bacteria</taxon>
        <taxon>Bacillati</taxon>
        <taxon>Bacillota</taxon>
        <taxon>Clostridia</taxon>
        <taxon>Lachnospirales</taxon>
        <taxon>Lachnospiraceae</taxon>
        <taxon>Eisenbergiella</taxon>
    </lineage>
</organism>
<evidence type="ECO:0000256" key="2">
    <source>
        <dbReference type="SAM" id="Phobius"/>
    </source>
</evidence>
<feature type="transmembrane region" description="Helical" evidence="2">
    <location>
        <begin position="215"/>
        <end position="239"/>
    </location>
</feature>
<keyword evidence="2" id="KW-0472">Membrane</keyword>
<feature type="region of interest" description="Disordered" evidence="1">
    <location>
        <begin position="307"/>
        <end position="329"/>
    </location>
</feature>
<feature type="transmembrane region" description="Helical" evidence="2">
    <location>
        <begin position="111"/>
        <end position="130"/>
    </location>
</feature>
<evidence type="ECO:0000256" key="1">
    <source>
        <dbReference type="SAM" id="MobiDB-lite"/>
    </source>
</evidence>
<feature type="compositionally biased region" description="Basic residues" evidence="1">
    <location>
        <begin position="307"/>
        <end position="318"/>
    </location>
</feature>
<dbReference type="AlphaFoldDB" id="A0A9D2C8C7"/>
<feature type="compositionally biased region" description="Basic and acidic residues" evidence="1">
    <location>
        <begin position="319"/>
        <end position="329"/>
    </location>
</feature>
<feature type="transmembrane region" description="Helical" evidence="2">
    <location>
        <begin position="245"/>
        <end position="265"/>
    </location>
</feature>
<evidence type="ECO:0000313" key="3">
    <source>
        <dbReference type="EMBL" id="HIY61376.1"/>
    </source>
</evidence>
<feature type="transmembrane region" description="Helical" evidence="2">
    <location>
        <begin position="191"/>
        <end position="208"/>
    </location>
</feature>
<proteinExistence type="predicted"/>
<dbReference type="Proteomes" id="UP000824007">
    <property type="component" value="Unassembled WGS sequence"/>
</dbReference>
<reference evidence="3" key="2">
    <citation type="submission" date="2021-04" db="EMBL/GenBank/DDBJ databases">
        <authorList>
            <person name="Gilroy R."/>
        </authorList>
    </citation>
    <scope>NUCLEOTIDE SEQUENCE</scope>
    <source>
        <strain evidence="3">ChiSxjej3B15-24422</strain>
    </source>
</reference>
<accession>A0A9D2C8C7</accession>